<reference evidence="3 4" key="1">
    <citation type="submission" date="2017-02" db="EMBL/GenBank/DDBJ databases">
        <authorList>
            <person name="Peterson S.W."/>
        </authorList>
    </citation>
    <scope>NUCLEOTIDE SEQUENCE [LARGE SCALE GENOMIC DNA]</scope>
    <source>
        <strain evidence="3 4">ATCC 700028</strain>
    </source>
</reference>
<dbReference type="InterPro" id="IPR011009">
    <property type="entry name" value="Kinase-like_dom_sf"/>
</dbReference>
<dbReference type="Proteomes" id="UP000191153">
    <property type="component" value="Unassembled WGS sequence"/>
</dbReference>
<accession>A0A1T4M227</accession>
<dbReference type="PANTHER" id="PTHR21064">
    <property type="entry name" value="AMINOGLYCOSIDE PHOSPHOTRANSFERASE DOMAIN-CONTAINING PROTEIN-RELATED"/>
    <property type="match status" value="1"/>
</dbReference>
<dbReference type="AlphaFoldDB" id="A0A1T4M227"/>
<keyword evidence="4" id="KW-1185">Reference proteome</keyword>
<evidence type="ECO:0000259" key="1">
    <source>
        <dbReference type="Pfam" id="PF00483"/>
    </source>
</evidence>
<evidence type="ECO:0000313" key="4">
    <source>
        <dbReference type="Proteomes" id="UP000191153"/>
    </source>
</evidence>
<protein>
    <submittedName>
        <fullName evidence="3">dTDP-glucose pyrophosphorylase</fullName>
    </submittedName>
</protein>
<gene>
    <name evidence="3" type="ORF">SAMN02745174_01058</name>
</gene>
<organism evidence="3 4">
    <name type="scientific">Cetobacterium ceti</name>
    <dbReference type="NCBI Taxonomy" id="180163"/>
    <lineage>
        <taxon>Bacteria</taxon>
        <taxon>Fusobacteriati</taxon>
        <taxon>Fusobacteriota</taxon>
        <taxon>Fusobacteriia</taxon>
        <taxon>Fusobacteriales</taxon>
        <taxon>Fusobacteriaceae</taxon>
        <taxon>Cetobacterium</taxon>
    </lineage>
</organism>
<dbReference type="SUPFAM" id="SSF56112">
    <property type="entry name" value="Protein kinase-like (PK-like)"/>
    <property type="match status" value="1"/>
</dbReference>
<dbReference type="Pfam" id="PF00483">
    <property type="entry name" value="NTP_transferase"/>
    <property type="match status" value="1"/>
</dbReference>
<evidence type="ECO:0000313" key="3">
    <source>
        <dbReference type="EMBL" id="SJZ60937.1"/>
    </source>
</evidence>
<feature type="domain" description="Aminoglycoside phosphotransferase" evidence="2">
    <location>
        <begin position="374"/>
        <end position="549"/>
    </location>
</feature>
<name>A0A1T4M227_9FUSO</name>
<dbReference type="InterPro" id="IPR002575">
    <property type="entry name" value="Aminoglycoside_PTrfase"/>
</dbReference>
<proteinExistence type="predicted"/>
<sequence length="649" mass="74732">MVKRTLAIMAAGMGSRYGGLKQIDPIGPKGEIIMEYSIHDGINAGFNRVVFIIKEENYNLFKETIGDKISKIVEVAYVFQDSKNLPEGRVKPWGTAHAILSCKEVINEPFAVINADDFYGARSFRLIYDFLNTNGDPNTHCMSGFTLDRTLTENGAVARGICEIDENENLLSIVERTEIKKDNHMVVYRDGENWNEIDGKSIASMNIWGFKPSIFKKLEEEFPKFLQRNKGNILKAEFYIPSVVDTLIKNNEGKIKVLKTPEQWYGVTYREDRDFVKNAISRMKAYRLKELVKHFQLEGKFLKGIGHNSGHINDTFVIEVLNLEGRIKRYIFQRINTKIFNNPEKLMENIEKITTHIGKKVEALGGDPLRETLTIVKTLDGKNFYVDEDNEVWRMYHYIEGAKTYMKVEKPEHMYKTGKALGKFQKQLSDFPVEDLYDTLPNFHNTAMRFENFKRALENNRAGRVDLVRDEIQFILSREKDTRVLIDLLEKGKLPLRVTHNDTKFNNIMIDEATDEGIAVIDLDTVMGGLSLYDFGDSMRSGATTALEDEEDLSKVNFSMELFEEYTRGFLETAGDTLNKEELDHLAFSAKVITLEQAIRFLGDYLDGDIYYKISKENHNLIRARNQIKLVKDMEANMESMKDIVNKYR</sequence>
<dbReference type="STRING" id="180163.SAMN02745174_01058"/>
<dbReference type="PANTHER" id="PTHR21064:SF5">
    <property type="entry name" value="SLR1880 PROTEIN"/>
    <property type="match status" value="1"/>
</dbReference>
<evidence type="ECO:0000259" key="2">
    <source>
        <dbReference type="Pfam" id="PF01636"/>
    </source>
</evidence>
<dbReference type="InterPro" id="IPR050249">
    <property type="entry name" value="Pseudomonas-type_ThrB"/>
</dbReference>
<feature type="domain" description="Nucleotidyl transferase" evidence="1">
    <location>
        <begin position="8"/>
        <end position="222"/>
    </location>
</feature>
<dbReference type="RefSeq" id="WP_078693569.1">
    <property type="nucleotide sequence ID" value="NZ_FUWX01000007.1"/>
</dbReference>
<dbReference type="Gene3D" id="3.90.1200.10">
    <property type="match status" value="1"/>
</dbReference>
<dbReference type="Pfam" id="PF01636">
    <property type="entry name" value="APH"/>
    <property type="match status" value="1"/>
</dbReference>
<dbReference type="EMBL" id="FUWX01000007">
    <property type="protein sequence ID" value="SJZ60937.1"/>
    <property type="molecule type" value="Genomic_DNA"/>
</dbReference>
<dbReference type="Gene3D" id="3.90.550.10">
    <property type="entry name" value="Spore Coat Polysaccharide Biosynthesis Protein SpsA, Chain A"/>
    <property type="match status" value="1"/>
</dbReference>
<dbReference type="SUPFAM" id="SSF53448">
    <property type="entry name" value="Nucleotide-diphospho-sugar transferases"/>
    <property type="match status" value="1"/>
</dbReference>
<dbReference type="InterPro" id="IPR029044">
    <property type="entry name" value="Nucleotide-diphossugar_trans"/>
</dbReference>
<dbReference type="InterPro" id="IPR005835">
    <property type="entry name" value="NTP_transferase_dom"/>
</dbReference>